<dbReference type="VEuPathDB" id="MicrosporidiaDB:H312_00268"/>
<evidence type="ECO:0000313" key="1">
    <source>
        <dbReference type="EMBL" id="KCZ82245.1"/>
    </source>
</evidence>
<organism evidence="1 2">
    <name type="scientific">Anncaliia algerae PRA339</name>
    <dbReference type="NCBI Taxonomy" id="1288291"/>
    <lineage>
        <taxon>Eukaryota</taxon>
        <taxon>Fungi</taxon>
        <taxon>Fungi incertae sedis</taxon>
        <taxon>Microsporidia</taxon>
        <taxon>Tubulinosematoidea</taxon>
        <taxon>Tubulinosematidae</taxon>
        <taxon>Anncaliia</taxon>
    </lineage>
</organism>
<dbReference type="EMBL" id="KK365131">
    <property type="protein sequence ID" value="KCZ82245.1"/>
    <property type="molecule type" value="Genomic_DNA"/>
</dbReference>
<protein>
    <submittedName>
        <fullName evidence="1">Uncharacterized protein</fullName>
    </submittedName>
</protein>
<proteinExistence type="predicted"/>
<sequence>MLSYRFKFTKLKPKDLTYLSIQSFLLALDFASFLKGIRKMLDGFSLTLLKSMNNSGKFPYIQKSEKRIKALLQKTKIYPIGFLYHDWSNEGYRLDIYD</sequence>
<accession>A0A059F4W9</accession>
<dbReference type="Proteomes" id="UP000030655">
    <property type="component" value="Unassembled WGS sequence"/>
</dbReference>
<reference evidence="2" key="1">
    <citation type="submission" date="2013-02" db="EMBL/GenBank/DDBJ databases">
        <authorList>
            <consortium name="The Broad Institute Genome Sequencing Platform"/>
            <person name="Cuomo C."/>
            <person name="Becnel J."/>
            <person name="Sanscrainte N."/>
            <person name="Walker B."/>
            <person name="Young S.K."/>
            <person name="Zeng Q."/>
            <person name="Gargeya S."/>
            <person name="Fitzgerald M."/>
            <person name="Haas B."/>
            <person name="Abouelleil A."/>
            <person name="Alvarado L."/>
            <person name="Arachchi H.M."/>
            <person name="Berlin A.M."/>
            <person name="Chapman S.B."/>
            <person name="Dewar J."/>
            <person name="Goldberg J."/>
            <person name="Griggs A."/>
            <person name="Gujja S."/>
            <person name="Hansen M."/>
            <person name="Howarth C."/>
            <person name="Imamovic A."/>
            <person name="Larimer J."/>
            <person name="McCowan C."/>
            <person name="Murphy C."/>
            <person name="Neiman D."/>
            <person name="Pearson M."/>
            <person name="Priest M."/>
            <person name="Roberts A."/>
            <person name="Saif S."/>
            <person name="Shea T."/>
            <person name="Sisk P."/>
            <person name="Sykes S."/>
            <person name="Wortman J."/>
            <person name="Nusbaum C."/>
            <person name="Birren B."/>
        </authorList>
    </citation>
    <scope>NUCLEOTIDE SEQUENCE [LARGE SCALE GENOMIC DNA]</scope>
    <source>
        <strain evidence="2">PRA339</strain>
    </source>
</reference>
<gene>
    <name evidence="1" type="ORF">H312_00268</name>
</gene>
<reference evidence="1 2" key="2">
    <citation type="submission" date="2014-03" db="EMBL/GenBank/DDBJ databases">
        <title>The Genome Sequence of Anncaliia algerae insect isolate PRA339.</title>
        <authorList>
            <consortium name="The Broad Institute Genome Sequencing Platform"/>
            <consortium name="The Broad Institute Genome Sequencing Center for Infectious Disease"/>
            <person name="Cuomo C."/>
            <person name="Becnel J."/>
            <person name="Sanscrainte N."/>
            <person name="Walker B."/>
            <person name="Young S.K."/>
            <person name="Zeng Q."/>
            <person name="Gargeya S."/>
            <person name="Fitzgerald M."/>
            <person name="Haas B."/>
            <person name="Abouelleil A."/>
            <person name="Alvarado L."/>
            <person name="Arachchi H.M."/>
            <person name="Berlin A.M."/>
            <person name="Chapman S.B."/>
            <person name="Dewar J."/>
            <person name="Goldberg J."/>
            <person name="Griggs A."/>
            <person name="Gujja S."/>
            <person name="Hansen M."/>
            <person name="Howarth C."/>
            <person name="Imamovic A."/>
            <person name="Larimer J."/>
            <person name="McCowan C."/>
            <person name="Murphy C."/>
            <person name="Neiman D."/>
            <person name="Pearson M."/>
            <person name="Priest M."/>
            <person name="Roberts A."/>
            <person name="Saif S."/>
            <person name="Shea T."/>
            <person name="Sisk P."/>
            <person name="Sykes S."/>
            <person name="Wortman J."/>
            <person name="Nusbaum C."/>
            <person name="Birren B."/>
        </authorList>
    </citation>
    <scope>NUCLEOTIDE SEQUENCE [LARGE SCALE GENOMIC DNA]</scope>
    <source>
        <strain evidence="1 2">PRA339</strain>
    </source>
</reference>
<evidence type="ECO:0000313" key="2">
    <source>
        <dbReference type="Proteomes" id="UP000030655"/>
    </source>
</evidence>
<dbReference type="AlphaFoldDB" id="A0A059F4W9"/>
<name>A0A059F4W9_9MICR</name>
<dbReference type="HOGENOM" id="CLU_2333212_0_0_1"/>
<keyword evidence="2" id="KW-1185">Reference proteome</keyword>